<keyword evidence="11" id="KW-1185">Reference proteome</keyword>
<evidence type="ECO:0000256" key="6">
    <source>
        <dbReference type="ARBA" id="ARBA00022989"/>
    </source>
</evidence>
<keyword evidence="7" id="KW-0406">Ion transport</keyword>
<keyword evidence="1" id="KW-0813">Transport</keyword>
<dbReference type="EMBL" id="BAAAOF010000002">
    <property type="protein sequence ID" value="GAA1920880.1"/>
    <property type="molecule type" value="Genomic_DNA"/>
</dbReference>
<evidence type="ECO:0000256" key="2">
    <source>
        <dbReference type="ARBA" id="ARBA00022475"/>
    </source>
</evidence>
<sequence>MDAATIWTGVLQIATVLLILALLYRPLGDWIAHLYTSAKDWRVERGTYRLVGVDPASEQTWQAYARGVLVFSVAGVLFVYALQRFQAVLPYSLGLPAVEPGLAFNTAVSFVPTRTGSRTRPS</sequence>
<dbReference type="InterPro" id="IPR004623">
    <property type="entry name" value="KdpA"/>
</dbReference>
<evidence type="ECO:0000256" key="5">
    <source>
        <dbReference type="ARBA" id="ARBA00022958"/>
    </source>
</evidence>
<keyword evidence="4 9" id="KW-0812">Transmembrane</keyword>
<gene>
    <name evidence="10" type="ORF">GCM10009775_11740</name>
</gene>
<evidence type="ECO:0000256" key="9">
    <source>
        <dbReference type="SAM" id="Phobius"/>
    </source>
</evidence>
<keyword evidence="2" id="KW-1003">Cell membrane</keyword>
<keyword evidence="5" id="KW-0630">Potassium</keyword>
<feature type="transmembrane region" description="Helical" evidence="9">
    <location>
        <begin position="6"/>
        <end position="24"/>
    </location>
</feature>
<keyword evidence="3" id="KW-0633">Potassium transport</keyword>
<reference evidence="10 11" key="1">
    <citation type="journal article" date="2019" name="Int. J. Syst. Evol. Microbiol.">
        <title>The Global Catalogue of Microorganisms (GCM) 10K type strain sequencing project: providing services to taxonomists for standard genome sequencing and annotation.</title>
        <authorList>
            <consortium name="The Broad Institute Genomics Platform"/>
            <consortium name="The Broad Institute Genome Sequencing Center for Infectious Disease"/>
            <person name="Wu L."/>
            <person name="Ma J."/>
        </authorList>
    </citation>
    <scope>NUCLEOTIDE SEQUENCE [LARGE SCALE GENOMIC DNA]</scope>
    <source>
        <strain evidence="10 11">JCM 14900</strain>
    </source>
</reference>
<dbReference type="Proteomes" id="UP001501343">
    <property type="component" value="Unassembled WGS sequence"/>
</dbReference>
<accession>A0ABN2PG35</accession>
<feature type="transmembrane region" description="Helical" evidence="9">
    <location>
        <begin position="63"/>
        <end position="82"/>
    </location>
</feature>
<name>A0ABN2PG35_9MICO</name>
<keyword evidence="6 9" id="KW-1133">Transmembrane helix</keyword>
<dbReference type="Pfam" id="PF03814">
    <property type="entry name" value="KdpA"/>
    <property type="match status" value="1"/>
</dbReference>
<organism evidence="10 11">
    <name type="scientific">Microbacterium aoyamense</name>
    <dbReference type="NCBI Taxonomy" id="344166"/>
    <lineage>
        <taxon>Bacteria</taxon>
        <taxon>Bacillati</taxon>
        <taxon>Actinomycetota</taxon>
        <taxon>Actinomycetes</taxon>
        <taxon>Micrococcales</taxon>
        <taxon>Microbacteriaceae</taxon>
        <taxon>Microbacterium</taxon>
    </lineage>
</organism>
<evidence type="ECO:0000256" key="3">
    <source>
        <dbReference type="ARBA" id="ARBA00022538"/>
    </source>
</evidence>
<evidence type="ECO:0000313" key="11">
    <source>
        <dbReference type="Proteomes" id="UP001501343"/>
    </source>
</evidence>
<proteinExistence type="predicted"/>
<evidence type="ECO:0000313" key="10">
    <source>
        <dbReference type="EMBL" id="GAA1920880.1"/>
    </source>
</evidence>
<evidence type="ECO:0000256" key="7">
    <source>
        <dbReference type="ARBA" id="ARBA00023065"/>
    </source>
</evidence>
<evidence type="ECO:0000256" key="1">
    <source>
        <dbReference type="ARBA" id="ARBA00022448"/>
    </source>
</evidence>
<keyword evidence="8 9" id="KW-0472">Membrane</keyword>
<evidence type="ECO:0000256" key="8">
    <source>
        <dbReference type="ARBA" id="ARBA00023136"/>
    </source>
</evidence>
<evidence type="ECO:0000256" key="4">
    <source>
        <dbReference type="ARBA" id="ARBA00022692"/>
    </source>
</evidence>
<dbReference type="PANTHER" id="PTHR30607">
    <property type="entry name" value="POTASSIUM-TRANSPORTING ATPASE A CHAIN"/>
    <property type="match status" value="1"/>
</dbReference>
<evidence type="ECO:0008006" key="12">
    <source>
        <dbReference type="Google" id="ProtNLM"/>
    </source>
</evidence>
<protein>
    <recommendedName>
        <fullName evidence="12">Potassium-transporting ATPase A subunit</fullName>
    </recommendedName>
</protein>
<dbReference type="PANTHER" id="PTHR30607:SF2">
    <property type="entry name" value="POTASSIUM-TRANSPORTING ATPASE POTASSIUM-BINDING SUBUNIT"/>
    <property type="match status" value="1"/>
</dbReference>
<comment type="caution">
    <text evidence="10">The sequence shown here is derived from an EMBL/GenBank/DDBJ whole genome shotgun (WGS) entry which is preliminary data.</text>
</comment>